<keyword evidence="2" id="KW-1185">Reference proteome</keyword>
<evidence type="ECO:0000313" key="2">
    <source>
        <dbReference type="Proteomes" id="UP000054843"/>
    </source>
</evidence>
<dbReference type="AlphaFoldDB" id="A0A0V1N013"/>
<evidence type="ECO:0000313" key="1">
    <source>
        <dbReference type="EMBL" id="KRZ77345.1"/>
    </source>
</evidence>
<sequence length="104" mass="11592">MKALQVHIDQIHADLHKFDIKGTFVKKSCPCLGSNQGPSACECDIQEIFPRLPVFITLNSCYLSNMRLMYFATFILGVKSNILAGRMRAAGHALDSSVLNYNNK</sequence>
<protein>
    <submittedName>
        <fullName evidence="1">Uncharacterized protein</fullName>
    </submittedName>
</protein>
<gene>
    <name evidence="1" type="ORF">T10_1877</name>
</gene>
<dbReference type="EMBL" id="JYDO01000020">
    <property type="protein sequence ID" value="KRZ77345.1"/>
    <property type="molecule type" value="Genomic_DNA"/>
</dbReference>
<dbReference type="Proteomes" id="UP000054843">
    <property type="component" value="Unassembled WGS sequence"/>
</dbReference>
<accession>A0A0V1N013</accession>
<proteinExistence type="predicted"/>
<organism evidence="1 2">
    <name type="scientific">Trichinella papuae</name>
    <dbReference type="NCBI Taxonomy" id="268474"/>
    <lineage>
        <taxon>Eukaryota</taxon>
        <taxon>Metazoa</taxon>
        <taxon>Ecdysozoa</taxon>
        <taxon>Nematoda</taxon>
        <taxon>Enoplea</taxon>
        <taxon>Dorylaimia</taxon>
        <taxon>Trichinellida</taxon>
        <taxon>Trichinellidae</taxon>
        <taxon>Trichinella</taxon>
    </lineage>
</organism>
<comment type="caution">
    <text evidence="1">The sequence shown here is derived from an EMBL/GenBank/DDBJ whole genome shotgun (WGS) entry which is preliminary data.</text>
</comment>
<name>A0A0V1N013_9BILA</name>
<reference evidence="1 2" key="1">
    <citation type="submission" date="2015-01" db="EMBL/GenBank/DDBJ databases">
        <title>Evolution of Trichinella species and genotypes.</title>
        <authorList>
            <person name="Korhonen P.K."/>
            <person name="Edoardo P."/>
            <person name="Giuseppe L.R."/>
            <person name="Gasser R.B."/>
        </authorList>
    </citation>
    <scope>NUCLEOTIDE SEQUENCE [LARGE SCALE GENOMIC DNA]</scope>
    <source>
        <strain evidence="1">ISS1980</strain>
    </source>
</reference>